<keyword evidence="1" id="KW-0472">Membrane</keyword>
<proteinExistence type="predicted"/>
<gene>
    <name evidence="2" type="ORF">GW587_24980</name>
</gene>
<feature type="transmembrane region" description="Helical" evidence="1">
    <location>
        <begin position="20"/>
        <end position="41"/>
    </location>
</feature>
<evidence type="ECO:0000256" key="1">
    <source>
        <dbReference type="SAM" id="Phobius"/>
    </source>
</evidence>
<keyword evidence="3" id="KW-1185">Reference proteome</keyword>
<comment type="caution">
    <text evidence="2">The sequence shown here is derived from an EMBL/GenBank/DDBJ whole genome shotgun (WGS) entry which is preliminary data.</text>
</comment>
<accession>A0ABX0FS97</accession>
<dbReference type="Proteomes" id="UP000666369">
    <property type="component" value="Unassembled WGS sequence"/>
</dbReference>
<dbReference type="Pfam" id="PF04964">
    <property type="entry name" value="Flp_Fap"/>
    <property type="match status" value="1"/>
</dbReference>
<reference evidence="3" key="1">
    <citation type="submission" date="2023-07" db="EMBL/GenBank/DDBJ databases">
        <title>Duganella aceri sp. nov., isolated from tree sap.</title>
        <authorList>
            <person name="Kim I.S."/>
        </authorList>
    </citation>
    <scope>NUCLEOTIDE SEQUENCE [LARGE SCALE GENOMIC DNA]</scope>
    <source>
        <strain evidence="3">SAP-35</strain>
    </source>
</reference>
<name>A0ABX0FS97_9BURK</name>
<dbReference type="RefSeq" id="WP_166107631.1">
    <property type="nucleotide sequence ID" value="NZ_JAADJT010000013.1"/>
</dbReference>
<dbReference type="EMBL" id="JAADJT010000013">
    <property type="protein sequence ID" value="NGZ87501.1"/>
    <property type="molecule type" value="Genomic_DNA"/>
</dbReference>
<evidence type="ECO:0000313" key="3">
    <source>
        <dbReference type="Proteomes" id="UP000666369"/>
    </source>
</evidence>
<sequence length="59" mass="6117">MHALIAAAKEFAHDEDGITAIEYGLIAATMVAAVVAAFGFLTPALRDAFEAIAEKITAP</sequence>
<organism evidence="2 3">
    <name type="scientific">Duganella aceris</name>
    <dbReference type="NCBI Taxonomy" id="2703883"/>
    <lineage>
        <taxon>Bacteria</taxon>
        <taxon>Pseudomonadati</taxon>
        <taxon>Pseudomonadota</taxon>
        <taxon>Betaproteobacteria</taxon>
        <taxon>Burkholderiales</taxon>
        <taxon>Oxalobacteraceae</taxon>
        <taxon>Telluria group</taxon>
        <taxon>Duganella</taxon>
    </lineage>
</organism>
<keyword evidence="1" id="KW-0812">Transmembrane</keyword>
<evidence type="ECO:0000313" key="2">
    <source>
        <dbReference type="EMBL" id="NGZ87501.1"/>
    </source>
</evidence>
<dbReference type="InterPro" id="IPR007047">
    <property type="entry name" value="Flp_Fap"/>
</dbReference>
<protein>
    <submittedName>
        <fullName evidence="2">Flp family type IVb pilin</fullName>
    </submittedName>
</protein>
<keyword evidence="1" id="KW-1133">Transmembrane helix</keyword>